<keyword evidence="9" id="KW-1185">Reference proteome</keyword>
<dbReference type="GO" id="GO:0004672">
    <property type="term" value="F:protein kinase activity"/>
    <property type="evidence" value="ECO:0007669"/>
    <property type="project" value="InterPro"/>
</dbReference>
<sequence>MAKMRDFLGPYRLVRLIRNGATSQIWEAVEDASDNRVAIKLLKDNFKDDKEEIASLKNEFEVASSMNSPLVLKAFHHGVENGIPHNVFELASETSFRNLVRMGVDAYGFMLQKMIQKSAEGLYYMHTKDWIHRDIKPDNFLVTREGDVKLIDYRIAEKKRTGLKAMFYKPKVQGTRSYMSPEQIRAKGIDERSDMYSYGCTLFELVTGKPPYTATSPTELLNKHLTGQVVSPLAGNPNVSPEFSELIKKMMAKKKESRPASMWEFLKELRAITLFKKSPRIPDVHPFDQLEKGEKGFNLD</sequence>
<evidence type="ECO:0000256" key="1">
    <source>
        <dbReference type="ARBA" id="ARBA00022679"/>
    </source>
</evidence>
<dbReference type="EC" id="2.7.12.2" evidence="6"/>
<dbReference type="PROSITE" id="PS50011">
    <property type="entry name" value="PROTEIN_KINASE_DOM"/>
    <property type="match status" value="1"/>
</dbReference>
<gene>
    <name evidence="8" type="primary">pknB_2</name>
    <name evidence="8" type="ORF">EC9_05450</name>
</gene>
<dbReference type="RefSeq" id="WP_145342113.1">
    <property type="nucleotide sequence ID" value="NZ_CP036261.1"/>
</dbReference>
<dbReference type="PANTHER" id="PTHR48013">
    <property type="entry name" value="DUAL SPECIFICITY MITOGEN-ACTIVATED PROTEIN KINASE KINASE 5-RELATED"/>
    <property type="match status" value="1"/>
</dbReference>
<keyword evidence="4" id="KW-0067">ATP-binding</keyword>
<accession>A0A517LUU2</accession>
<dbReference type="GO" id="GO:0005524">
    <property type="term" value="F:ATP binding"/>
    <property type="evidence" value="ECO:0007669"/>
    <property type="project" value="UniProtKB-KW"/>
</dbReference>
<keyword evidence="2" id="KW-0547">Nucleotide-binding</keyword>
<reference evidence="8 9" key="1">
    <citation type="submission" date="2019-02" db="EMBL/GenBank/DDBJ databases">
        <title>Deep-cultivation of Planctomycetes and their phenomic and genomic characterization uncovers novel biology.</title>
        <authorList>
            <person name="Wiegand S."/>
            <person name="Jogler M."/>
            <person name="Boedeker C."/>
            <person name="Pinto D."/>
            <person name="Vollmers J."/>
            <person name="Rivas-Marin E."/>
            <person name="Kohn T."/>
            <person name="Peeters S.H."/>
            <person name="Heuer A."/>
            <person name="Rast P."/>
            <person name="Oberbeckmann S."/>
            <person name="Bunk B."/>
            <person name="Jeske O."/>
            <person name="Meyerdierks A."/>
            <person name="Storesund J.E."/>
            <person name="Kallscheuer N."/>
            <person name="Luecker S."/>
            <person name="Lage O.M."/>
            <person name="Pohl T."/>
            <person name="Merkel B.J."/>
            <person name="Hornburger P."/>
            <person name="Mueller R.-W."/>
            <person name="Bruemmer F."/>
            <person name="Labrenz M."/>
            <person name="Spormann A.M."/>
            <person name="Op den Camp H."/>
            <person name="Overmann J."/>
            <person name="Amann R."/>
            <person name="Jetten M.S.M."/>
            <person name="Mascher T."/>
            <person name="Medema M.H."/>
            <person name="Devos D.P."/>
            <person name="Kaster A.-K."/>
            <person name="Ovreas L."/>
            <person name="Rohde M."/>
            <person name="Galperin M.Y."/>
            <person name="Jogler C."/>
        </authorList>
    </citation>
    <scope>NUCLEOTIDE SEQUENCE [LARGE SCALE GENOMIC DNA]</scope>
    <source>
        <strain evidence="8 9">EC9</strain>
    </source>
</reference>
<organism evidence="8 9">
    <name type="scientific">Rosistilla ulvae</name>
    <dbReference type="NCBI Taxonomy" id="1930277"/>
    <lineage>
        <taxon>Bacteria</taxon>
        <taxon>Pseudomonadati</taxon>
        <taxon>Planctomycetota</taxon>
        <taxon>Planctomycetia</taxon>
        <taxon>Pirellulales</taxon>
        <taxon>Pirellulaceae</taxon>
        <taxon>Rosistilla</taxon>
    </lineage>
</organism>
<dbReference type="SMART" id="SM00220">
    <property type="entry name" value="S_TKc"/>
    <property type="match status" value="1"/>
</dbReference>
<evidence type="ECO:0000256" key="6">
    <source>
        <dbReference type="ARBA" id="ARBA00038999"/>
    </source>
</evidence>
<dbReference type="KEGG" id="ruv:EC9_05450"/>
<dbReference type="Proteomes" id="UP000319557">
    <property type="component" value="Chromosome"/>
</dbReference>
<evidence type="ECO:0000259" key="7">
    <source>
        <dbReference type="PROSITE" id="PS50011"/>
    </source>
</evidence>
<name>A0A517LUU2_9BACT</name>
<dbReference type="InterPro" id="IPR011009">
    <property type="entry name" value="Kinase-like_dom_sf"/>
</dbReference>
<comment type="similarity">
    <text evidence="5">Belongs to the protein kinase superfamily. STE Ser/Thr protein kinase family. MAP kinase kinase subfamily.</text>
</comment>
<dbReference type="PANTHER" id="PTHR48013:SF18">
    <property type="entry name" value="KINASE, PUTATIVE-RELATED"/>
    <property type="match status" value="1"/>
</dbReference>
<proteinExistence type="inferred from homology"/>
<protein>
    <recommendedName>
        <fullName evidence="6">mitogen-activated protein kinase kinase</fullName>
        <ecNumber evidence="6">2.7.12.2</ecNumber>
    </recommendedName>
</protein>
<keyword evidence="3 8" id="KW-0418">Kinase</keyword>
<dbReference type="Gene3D" id="1.10.510.10">
    <property type="entry name" value="Transferase(Phosphotransferase) domain 1"/>
    <property type="match status" value="1"/>
</dbReference>
<dbReference type="CDD" id="cd14014">
    <property type="entry name" value="STKc_PknB_like"/>
    <property type="match status" value="1"/>
</dbReference>
<feature type="domain" description="Protein kinase" evidence="7">
    <location>
        <begin position="11"/>
        <end position="288"/>
    </location>
</feature>
<dbReference type="InterPro" id="IPR000719">
    <property type="entry name" value="Prot_kinase_dom"/>
</dbReference>
<evidence type="ECO:0000313" key="9">
    <source>
        <dbReference type="Proteomes" id="UP000319557"/>
    </source>
</evidence>
<dbReference type="EMBL" id="CP036261">
    <property type="protein sequence ID" value="QDS86383.1"/>
    <property type="molecule type" value="Genomic_DNA"/>
</dbReference>
<dbReference type="Gene3D" id="3.30.200.20">
    <property type="entry name" value="Phosphorylase Kinase, domain 1"/>
    <property type="match status" value="1"/>
</dbReference>
<evidence type="ECO:0000256" key="3">
    <source>
        <dbReference type="ARBA" id="ARBA00022777"/>
    </source>
</evidence>
<dbReference type="SUPFAM" id="SSF56112">
    <property type="entry name" value="Protein kinase-like (PK-like)"/>
    <property type="match status" value="1"/>
</dbReference>
<evidence type="ECO:0000256" key="2">
    <source>
        <dbReference type="ARBA" id="ARBA00022741"/>
    </source>
</evidence>
<dbReference type="AlphaFoldDB" id="A0A517LUU2"/>
<evidence type="ECO:0000313" key="8">
    <source>
        <dbReference type="EMBL" id="QDS86383.1"/>
    </source>
</evidence>
<keyword evidence="1 8" id="KW-0808">Transferase</keyword>
<dbReference type="Pfam" id="PF00069">
    <property type="entry name" value="Pkinase"/>
    <property type="match status" value="1"/>
</dbReference>
<evidence type="ECO:0000256" key="4">
    <source>
        <dbReference type="ARBA" id="ARBA00022840"/>
    </source>
</evidence>
<evidence type="ECO:0000256" key="5">
    <source>
        <dbReference type="ARBA" id="ARBA00038035"/>
    </source>
</evidence>
<dbReference type="OrthoDB" id="6111975at2"/>